<protein>
    <recommendedName>
        <fullName evidence="6 7">Large ribosomal subunit protein bL9</fullName>
    </recommendedName>
</protein>
<comment type="caution">
    <text evidence="11">The sequence shown here is derived from an EMBL/GenBank/DDBJ whole genome shotgun (WGS) entry which is preliminary data.</text>
</comment>
<dbReference type="GO" id="GO:0019843">
    <property type="term" value="F:rRNA binding"/>
    <property type="evidence" value="ECO:0007669"/>
    <property type="project" value="UniProtKB-UniRule"/>
</dbReference>
<dbReference type="Gene3D" id="3.10.430.100">
    <property type="entry name" value="Ribosomal protein L9, C-terminal domain"/>
    <property type="match status" value="1"/>
</dbReference>
<keyword evidence="12" id="KW-1185">Reference proteome</keyword>
<dbReference type="Pfam" id="PF03948">
    <property type="entry name" value="Ribosomal_L9_C"/>
    <property type="match status" value="1"/>
</dbReference>
<keyword evidence="5 7" id="KW-0687">Ribonucleoprotein</keyword>
<evidence type="ECO:0000256" key="2">
    <source>
        <dbReference type="ARBA" id="ARBA00022730"/>
    </source>
</evidence>
<dbReference type="STRING" id="157687.HMPREF3180_00273"/>
<proteinExistence type="inferred from homology"/>
<dbReference type="Gene3D" id="3.40.5.10">
    <property type="entry name" value="Ribosomal protein L9, N-terminal domain"/>
    <property type="match status" value="1"/>
</dbReference>
<dbReference type="GO" id="GO:0005840">
    <property type="term" value="C:ribosome"/>
    <property type="evidence" value="ECO:0007669"/>
    <property type="project" value="UniProtKB-KW"/>
</dbReference>
<dbReference type="EMBL" id="LSDD01000016">
    <property type="protein sequence ID" value="KXB69669.1"/>
    <property type="molecule type" value="Genomic_DNA"/>
</dbReference>
<reference evidence="12" key="1">
    <citation type="submission" date="2016-01" db="EMBL/GenBank/DDBJ databases">
        <authorList>
            <person name="Mitreva M."/>
            <person name="Pepin K.H."/>
            <person name="Mihindukulasuriya K.A."/>
            <person name="Fulton R."/>
            <person name="Fronick C."/>
            <person name="O'Laughlin M."/>
            <person name="Miner T."/>
            <person name="Herter B."/>
            <person name="Rosa B.A."/>
            <person name="Cordes M."/>
            <person name="Tomlinson C."/>
            <person name="Wollam A."/>
            <person name="Palsikar V.B."/>
            <person name="Mardis E.R."/>
            <person name="Wilson R.K."/>
        </authorList>
    </citation>
    <scope>NUCLEOTIDE SEQUENCE [LARGE SCALE GENOMIC DNA]</scope>
    <source>
        <strain evidence="12">KA00185</strain>
    </source>
</reference>
<dbReference type="NCBIfam" id="TIGR00158">
    <property type="entry name" value="L9"/>
    <property type="match status" value="1"/>
</dbReference>
<keyword evidence="8" id="KW-0175">Coiled coil</keyword>
<name>A0A134APP7_9FUSO</name>
<dbReference type="InterPro" id="IPR020069">
    <property type="entry name" value="Ribosomal_bL9_C"/>
</dbReference>
<dbReference type="InterPro" id="IPR000244">
    <property type="entry name" value="Ribosomal_bL9"/>
</dbReference>
<evidence type="ECO:0000256" key="3">
    <source>
        <dbReference type="ARBA" id="ARBA00022884"/>
    </source>
</evidence>
<organism evidence="11 12">
    <name type="scientific">Leptotrichia wadei</name>
    <dbReference type="NCBI Taxonomy" id="157687"/>
    <lineage>
        <taxon>Bacteria</taxon>
        <taxon>Fusobacteriati</taxon>
        <taxon>Fusobacteriota</taxon>
        <taxon>Fusobacteriia</taxon>
        <taxon>Fusobacteriales</taxon>
        <taxon>Leptotrichiaceae</taxon>
        <taxon>Leptotrichia</taxon>
    </lineage>
</organism>
<keyword evidence="2 7" id="KW-0699">rRNA-binding</keyword>
<dbReference type="InterPro" id="IPR020594">
    <property type="entry name" value="Ribosomal_bL9_bac/chp"/>
</dbReference>
<dbReference type="InterPro" id="IPR036791">
    <property type="entry name" value="Ribosomal_bL9_C_sf"/>
</dbReference>
<evidence type="ECO:0000313" key="11">
    <source>
        <dbReference type="EMBL" id="KXB69669.1"/>
    </source>
</evidence>
<evidence type="ECO:0000256" key="5">
    <source>
        <dbReference type="ARBA" id="ARBA00023274"/>
    </source>
</evidence>
<dbReference type="Pfam" id="PF01281">
    <property type="entry name" value="Ribosomal_L9_N"/>
    <property type="match status" value="1"/>
</dbReference>
<dbReference type="GO" id="GO:1990904">
    <property type="term" value="C:ribonucleoprotein complex"/>
    <property type="evidence" value="ECO:0007669"/>
    <property type="project" value="UniProtKB-KW"/>
</dbReference>
<comment type="similarity">
    <text evidence="1 7">Belongs to the bacterial ribosomal protein bL9 family.</text>
</comment>
<evidence type="ECO:0000256" key="1">
    <source>
        <dbReference type="ARBA" id="ARBA00010605"/>
    </source>
</evidence>
<evidence type="ECO:0000256" key="6">
    <source>
        <dbReference type="ARBA" id="ARBA00035292"/>
    </source>
</evidence>
<accession>A0A134APP7</accession>
<dbReference type="InterPro" id="IPR036935">
    <property type="entry name" value="Ribosomal_bL9_N_sf"/>
</dbReference>
<comment type="function">
    <text evidence="7">Binds to the 23S rRNA.</text>
</comment>
<dbReference type="SUPFAM" id="SSF55653">
    <property type="entry name" value="Ribosomal protein L9 C-domain"/>
    <property type="match status" value="1"/>
</dbReference>
<dbReference type="PATRIC" id="fig|157687.3.peg.276"/>
<keyword evidence="3 7" id="KW-0694">RNA-binding</keyword>
<dbReference type="InterPro" id="IPR020070">
    <property type="entry name" value="Ribosomal_bL9_N"/>
</dbReference>
<evidence type="ECO:0000313" key="12">
    <source>
        <dbReference type="Proteomes" id="UP000070483"/>
    </source>
</evidence>
<dbReference type="GO" id="GO:0003735">
    <property type="term" value="F:structural constituent of ribosome"/>
    <property type="evidence" value="ECO:0007669"/>
    <property type="project" value="InterPro"/>
</dbReference>
<dbReference type="HAMAP" id="MF_00503">
    <property type="entry name" value="Ribosomal_bL9"/>
    <property type="match status" value="1"/>
</dbReference>
<dbReference type="AlphaFoldDB" id="A0A134APP7"/>
<dbReference type="Proteomes" id="UP000070483">
    <property type="component" value="Unassembled WGS sequence"/>
</dbReference>
<evidence type="ECO:0000256" key="4">
    <source>
        <dbReference type="ARBA" id="ARBA00022980"/>
    </source>
</evidence>
<keyword evidence="4 7" id="KW-0689">Ribosomal protein</keyword>
<sequence>MVNMKIKVILKENIKGVGKKDEIVEVKDGYANNFLLNKNKAILATPENINKLKARNEKIQKNHDRDVKNAKELKETLASKEIVLKVKAGENNKVFGSIGAKEIVQAIKEQLNIDIDKKKISADSKVKEIGVHNVELKLHSEVKANLKVRVEAK</sequence>
<evidence type="ECO:0000259" key="10">
    <source>
        <dbReference type="Pfam" id="PF03948"/>
    </source>
</evidence>
<gene>
    <name evidence="7" type="primary">rplI</name>
    <name evidence="11" type="ORF">HMPREF3180_00273</name>
</gene>
<dbReference type="GO" id="GO:0006412">
    <property type="term" value="P:translation"/>
    <property type="evidence" value="ECO:0007669"/>
    <property type="project" value="UniProtKB-UniRule"/>
</dbReference>
<feature type="coiled-coil region" evidence="8">
    <location>
        <begin position="49"/>
        <end position="76"/>
    </location>
</feature>
<dbReference type="PANTHER" id="PTHR21368">
    <property type="entry name" value="50S RIBOSOMAL PROTEIN L9"/>
    <property type="match status" value="1"/>
</dbReference>
<feature type="domain" description="Ribosomal protein L9" evidence="9">
    <location>
        <begin position="6"/>
        <end position="52"/>
    </location>
</feature>
<evidence type="ECO:0000259" key="9">
    <source>
        <dbReference type="Pfam" id="PF01281"/>
    </source>
</evidence>
<dbReference type="InterPro" id="IPR009027">
    <property type="entry name" value="Ribosomal_bL9/RNase_H1_N"/>
</dbReference>
<evidence type="ECO:0000256" key="8">
    <source>
        <dbReference type="SAM" id="Coils"/>
    </source>
</evidence>
<dbReference type="SUPFAM" id="SSF55658">
    <property type="entry name" value="L9 N-domain-like"/>
    <property type="match status" value="1"/>
</dbReference>
<evidence type="ECO:0000256" key="7">
    <source>
        <dbReference type="HAMAP-Rule" id="MF_00503"/>
    </source>
</evidence>
<feature type="domain" description="Large ribosomal subunit protein bL9 C-terminal" evidence="10">
    <location>
        <begin position="69"/>
        <end position="152"/>
    </location>
</feature>